<evidence type="ECO:0000313" key="2">
    <source>
        <dbReference type="EMBL" id="KAE9390145.1"/>
    </source>
</evidence>
<keyword evidence="3" id="KW-1185">Reference proteome</keyword>
<dbReference type="Proteomes" id="UP000799118">
    <property type="component" value="Unassembled WGS sequence"/>
</dbReference>
<evidence type="ECO:0000256" key="1">
    <source>
        <dbReference type="SAM" id="MobiDB-lite"/>
    </source>
</evidence>
<reference evidence="2" key="1">
    <citation type="journal article" date="2019" name="Environ. Microbiol.">
        <title>Fungal ecological strategies reflected in gene transcription - a case study of two litter decomposers.</title>
        <authorList>
            <person name="Barbi F."/>
            <person name="Kohler A."/>
            <person name="Barry K."/>
            <person name="Baskaran P."/>
            <person name="Daum C."/>
            <person name="Fauchery L."/>
            <person name="Ihrmark K."/>
            <person name="Kuo A."/>
            <person name="LaButti K."/>
            <person name="Lipzen A."/>
            <person name="Morin E."/>
            <person name="Grigoriev I.V."/>
            <person name="Henrissat B."/>
            <person name="Lindahl B."/>
            <person name="Martin F."/>
        </authorList>
    </citation>
    <scope>NUCLEOTIDE SEQUENCE</scope>
    <source>
        <strain evidence="2">JB14</strain>
    </source>
</reference>
<organism evidence="2 3">
    <name type="scientific">Gymnopus androsaceus JB14</name>
    <dbReference type="NCBI Taxonomy" id="1447944"/>
    <lineage>
        <taxon>Eukaryota</taxon>
        <taxon>Fungi</taxon>
        <taxon>Dikarya</taxon>
        <taxon>Basidiomycota</taxon>
        <taxon>Agaricomycotina</taxon>
        <taxon>Agaricomycetes</taxon>
        <taxon>Agaricomycetidae</taxon>
        <taxon>Agaricales</taxon>
        <taxon>Marasmiineae</taxon>
        <taxon>Omphalotaceae</taxon>
        <taxon>Gymnopus</taxon>
    </lineage>
</organism>
<dbReference type="EMBL" id="ML769668">
    <property type="protein sequence ID" value="KAE9390145.1"/>
    <property type="molecule type" value="Genomic_DNA"/>
</dbReference>
<gene>
    <name evidence="2" type="ORF">BT96DRAFT_946334</name>
</gene>
<protein>
    <submittedName>
        <fullName evidence="2">Uncharacterized protein</fullName>
    </submittedName>
</protein>
<feature type="region of interest" description="Disordered" evidence="1">
    <location>
        <begin position="1"/>
        <end position="65"/>
    </location>
</feature>
<sequence>MVSPSRPSRVQNSSTRFSPIWPKGLSPPRNPIKRLEKHVEEDPFNNDDGPRAQSTPKKTTPLTKDPAYDIEDVRLPKFCCELVTPPERELLVHFRSVVEGHTVALQSELRAYRADLWSVRSENRAQQQYIHILIDTLTKNGLLIPERPKGPEDYFEYLYREGAKVMF</sequence>
<feature type="compositionally biased region" description="Polar residues" evidence="1">
    <location>
        <begin position="1"/>
        <end position="17"/>
    </location>
</feature>
<evidence type="ECO:0000313" key="3">
    <source>
        <dbReference type="Proteomes" id="UP000799118"/>
    </source>
</evidence>
<name>A0A6A4GYL7_9AGAR</name>
<dbReference type="AlphaFoldDB" id="A0A6A4GYL7"/>
<feature type="compositionally biased region" description="Low complexity" evidence="1">
    <location>
        <begin position="55"/>
        <end position="65"/>
    </location>
</feature>
<accession>A0A6A4GYL7</accession>
<proteinExistence type="predicted"/>